<evidence type="ECO:0000313" key="11">
    <source>
        <dbReference type="Proteomes" id="UP001203338"/>
    </source>
</evidence>
<evidence type="ECO:0000256" key="7">
    <source>
        <dbReference type="ARBA" id="ARBA00023136"/>
    </source>
</evidence>
<keyword evidence="3 8" id="KW-0813">Transport</keyword>
<feature type="transmembrane region" description="Helical" evidence="8">
    <location>
        <begin position="20"/>
        <end position="39"/>
    </location>
</feature>
<dbReference type="NCBIfam" id="TIGR00710">
    <property type="entry name" value="efflux_Bcr_CflA"/>
    <property type="match status" value="1"/>
</dbReference>
<dbReference type="PANTHER" id="PTHR23502:SF132">
    <property type="entry name" value="POLYAMINE TRANSPORTER 2-RELATED"/>
    <property type="match status" value="1"/>
</dbReference>
<dbReference type="CDD" id="cd17320">
    <property type="entry name" value="MFS_MdfA_MDR_like"/>
    <property type="match status" value="1"/>
</dbReference>
<reference evidence="10 11" key="1">
    <citation type="submission" date="2022-05" db="EMBL/GenBank/DDBJ databases">
        <authorList>
            <person name="Park J.-S."/>
        </authorList>
    </citation>
    <scope>NUCLEOTIDE SEQUENCE [LARGE SCALE GENOMIC DNA]</scope>
    <source>
        <strain evidence="10 11">2012CJ34-2</strain>
    </source>
</reference>
<dbReference type="InterPro" id="IPR036259">
    <property type="entry name" value="MFS_trans_sf"/>
</dbReference>
<dbReference type="Proteomes" id="UP001203338">
    <property type="component" value="Unassembled WGS sequence"/>
</dbReference>
<evidence type="ECO:0000256" key="8">
    <source>
        <dbReference type="RuleBase" id="RU365088"/>
    </source>
</evidence>
<dbReference type="Pfam" id="PF07690">
    <property type="entry name" value="MFS_1"/>
    <property type="match status" value="1"/>
</dbReference>
<comment type="caution">
    <text evidence="10">The sequence shown here is derived from an EMBL/GenBank/DDBJ whole genome shotgun (WGS) entry which is preliminary data.</text>
</comment>
<feature type="transmembrane region" description="Helical" evidence="8">
    <location>
        <begin position="87"/>
        <end position="106"/>
    </location>
</feature>
<feature type="transmembrane region" description="Helical" evidence="8">
    <location>
        <begin position="318"/>
        <end position="337"/>
    </location>
</feature>
<dbReference type="PROSITE" id="PS50850">
    <property type="entry name" value="MFS"/>
    <property type="match status" value="1"/>
</dbReference>
<evidence type="ECO:0000256" key="1">
    <source>
        <dbReference type="ARBA" id="ARBA00004651"/>
    </source>
</evidence>
<proteinExistence type="inferred from homology"/>
<feature type="transmembrane region" description="Helical" evidence="8">
    <location>
        <begin position="112"/>
        <end position="133"/>
    </location>
</feature>
<evidence type="ECO:0000256" key="4">
    <source>
        <dbReference type="ARBA" id="ARBA00022475"/>
    </source>
</evidence>
<feature type="transmembrane region" description="Helical" evidence="8">
    <location>
        <begin position="290"/>
        <end position="312"/>
    </location>
</feature>
<sequence length="427" mass="46295">MLSKSAGPQAPTKRMGDWEFIALTAFMMSLVALSIDMMMPALPLMAADLGVQNDNDRQMILTTFMAGLTVAQFFYGPWSDRVGRKPAVITGTAVFLAGSVICLVAQDFHTMLGGRFMQGCGIAALRILSMTIVRDLYEGRAMARIMSMAMSLFILVPCVAPMLGQVILSFSHWRSIFMVLAAVGILVVSWYVVRQQETLDPSKQRSFNIRSLYLGLRETCSHRVTLGYTLASGLVAGAFTSYLLSAQQIFQDIFHSGEKFALYFAVLAMGYGIASLLNAKLVMRFGMHKISYTSITSMIVFSAILLGSAWHFGTELPLPVFMTIMMGLFFSISFLFGNMNAIAMQPLGHLAGTASSVISLINGSLSLVIGASIGQAFNGTIMPFALGCVVCSSAAMVAMRWGDAETEGVERHVGRDSEVTEQLDQAA</sequence>
<accession>A0ABT0PL03</accession>
<dbReference type="InterPro" id="IPR020846">
    <property type="entry name" value="MFS_dom"/>
</dbReference>
<feature type="transmembrane region" description="Helical" evidence="8">
    <location>
        <begin position="349"/>
        <end position="369"/>
    </location>
</feature>
<evidence type="ECO:0000256" key="3">
    <source>
        <dbReference type="ARBA" id="ARBA00022448"/>
    </source>
</evidence>
<dbReference type="RefSeq" id="WP_249701736.1">
    <property type="nucleotide sequence ID" value="NZ_JAMFLX010000043.1"/>
</dbReference>
<feature type="transmembrane region" description="Helical" evidence="8">
    <location>
        <begin position="59"/>
        <end position="75"/>
    </location>
</feature>
<protein>
    <recommendedName>
        <fullName evidence="8">Bcr/CflA family efflux transporter</fullName>
    </recommendedName>
</protein>
<organism evidence="10 11">
    <name type="scientific">Parendozoicomonas callyspongiae</name>
    <dbReference type="NCBI Taxonomy" id="2942213"/>
    <lineage>
        <taxon>Bacteria</taxon>
        <taxon>Pseudomonadati</taxon>
        <taxon>Pseudomonadota</taxon>
        <taxon>Gammaproteobacteria</taxon>
        <taxon>Oceanospirillales</taxon>
        <taxon>Endozoicomonadaceae</taxon>
        <taxon>Parendozoicomonas</taxon>
    </lineage>
</organism>
<keyword evidence="6 8" id="KW-1133">Transmembrane helix</keyword>
<evidence type="ECO:0000259" key="9">
    <source>
        <dbReference type="PROSITE" id="PS50850"/>
    </source>
</evidence>
<gene>
    <name evidence="10" type="ORF">M3P05_19220</name>
</gene>
<keyword evidence="8" id="KW-0997">Cell inner membrane</keyword>
<keyword evidence="7 8" id="KW-0472">Membrane</keyword>
<dbReference type="InterPro" id="IPR011701">
    <property type="entry name" value="MFS"/>
</dbReference>
<feature type="transmembrane region" description="Helical" evidence="8">
    <location>
        <begin position="381"/>
        <end position="401"/>
    </location>
</feature>
<keyword evidence="11" id="KW-1185">Reference proteome</keyword>
<evidence type="ECO:0000313" key="10">
    <source>
        <dbReference type="EMBL" id="MCL6272057.1"/>
    </source>
</evidence>
<keyword evidence="5 8" id="KW-0812">Transmembrane</keyword>
<feature type="transmembrane region" description="Helical" evidence="8">
    <location>
        <begin position="145"/>
        <end position="167"/>
    </location>
</feature>
<keyword evidence="4" id="KW-1003">Cell membrane</keyword>
<evidence type="ECO:0000256" key="5">
    <source>
        <dbReference type="ARBA" id="ARBA00022692"/>
    </source>
</evidence>
<feature type="transmembrane region" description="Helical" evidence="8">
    <location>
        <begin position="260"/>
        <end position="278"/>
    </location>
</feature>
<feature type="transmembrane region" description="Helical" evidence="8">
    <location>
        <begin position="226"/>
        <end position="245"/>
    </location>
</feature>
<dbReference type="InterPro" id="IPR004812">
    <property type="entry name" value="Efflux_drug-R_Bcr/CmlA"/>
</dbReference>
<comment type="subcellular location">
    <subcellularLocation>
        <location evidence="8">Cell inner membrane</location>
        <topology evidence="8">Multi-pass membrane protein</topology>
    </subcellularLocation>
    <subcellularLocation>
        <location evidence="1">Cell membrane</location>
        <topology evidence="1">Multi-pass membrane protein</topology>
    </subcellularLocation>
</comment>
<evidence type="ECO:0000256" key="2">
    <source>
        <dbReference type="ARBA" id="ARBA00006236"/>
    </source>
</evidence>
<feature type="domain" description="Major facilitator superfamily (MFS) profile" evidence="9">
    <location>
        <begin position="20"/>
        <end position="427"/>
    </location>
</feature>
<dbReference type="Gene3D" id="1.20.1720.10">
    <property type="entry name" value="Multidrug resistance protein D"/>
    <property type="match status" value="1"/>
</dbReference>
<name>A0ABT0PL03_9GAMM</name>
<dbReference type="EMBL" id="JAMFLX010000043">
    <property type="protein sequence ID" value="MCL6272057.1"/>
    <property type="molecule type" value="Genomic_DNA"/>
</dbReference>
<evidence type="ECO:0000256" key="6">
    <source>
        <dbReference type="ARBA" id="ARBA00022989"/>
    </source>
</evidence>
<dbReference type="PANTHER" id="PTHR23502">
    <property type="entry name" value="MAJOR FACILITATOR SUPERFAMILY"/>
    <property type="match status" value="1"/>
</dbReference>
<feature type="transmembrane region" description="Helical" evidence="8">
    <location>
        <begin position="173"/>
        <end position="193"/>
    </location>
</feature>
<comment type="similarity">
    <text evidence="2 8">Belongs to the major facilitator superfamily. Bcr/CmlA family.</text>
</comment>
<dbReference type="SUPFAM" id="SSF103473">
    <property type="entry name" value="MFS general substrate transporter"/>
    <property type="match status" value="1"/>
</dbReference>